<proteinExistence type="predicted"/>
<organism evidence="1 2">
    <name type="scientific">Ignelater luminosus</name>
    <name type="common">Cucubano</name>
    <name type="synonym">Pyrophorus luminosus</name>
    <dbReference type="NCBI Taxonomy" id="2038154"/>
    <lineage>
        <taxon>Eukaryota</taxon>
        <taxon>Metazoa</taxon>
        <taxon>Ecdysozoa</taxon>
        <taxon>Arthropoda</taxon>
        <taxon>Hexapoda</taxon>
        <taxon>Insecta</taxon>
        <taxon>Pterygota</taxon>
        <taxon>Neoptera</taxon>
        <taxon>Endopterygota</taxon>
        <taxon>Coleoptera</taxon>
        <taxon>Polyphaga</taxon>
        <taxon>Elateriformia</taxon>
        <taxon>Elateroidea</taxon>
        <taxon>Elateridae</taxon>
        <taxon>Agrypninae</taxon>
        <taxon>Pyrophorini</taxon>
        <taxon>Ignelater</taxon>
    </lineage>
</organism>
<accession>A0A8K0DBC8</accession>
<dbReference type="OrthoDB" id="6770416at2759"/>
<evidence type="ECO:0000313" key="2">
    <source>
        <dbReference type="Proteomes" id="UP000801492"/>
    </source>
</evidence>
<sequence length="149" mass="16915">MVLFEQRYTQGNKCLISMPNVIIHLILVESAHIGAGREDGEKWSDKDKAKLFADHLAVTFTPNDDEVDDEIARHLSNIPPNLPPIKSFTATELQQDIDLLNTRKASGIDKVTAKMLKELPKKGMTFPLFLFNALLRLNYWPKQLKDAEI</sequence>
<reference evidence="1" key="1">
    <citation type="submission" date="2019-08" db="EMBL/GenBank/DDBJ databases">
        <title>The genome of the North American firefly Photinus pyralis.</title>
        <authorList>
            <consortium name="Photinus pyralis genome working group"/>
            <person name="Fallon T.R."/>
            <person name="Sander Lower S.E."/>
            <person name="Weng J.-K."/>
        </authorList>
    </citation>
    <scope>NUCLEOTIDE SEQUENCE</scope>
    <source>
        <strain evidence="1">TRF0915ILg1</strain>
        <tissue evidence="1">Whole body</tissue>
    </source>
</reference>
<dbReference type="AlphaFoldDB" id="A0A8K0DBC8"/>
<protein>
    <submittedName>
        <fullName evidence="1">Uncharacterized protein</fullName>
    </submittedName>
</protein>
<keyword evidence="2" id="KW-1185">Reference proteome</keyword>
<comment type="caution">
    <text evidence="1">The sequence shown here is derived from an EMBL/GenBank/DDBJ whole genome shotgun (WGS) entry which is preliminary data.</text>
</comment>
<dbReference type="Proteomes" id="UP000801492">
    <property type="component" value="Unassembled WGS sequence"/>
</dbReference>
<dbReference type="EMBL" id="VTPC01002554">
    <property type="protein sequence ID" value="KAF2899887.1"/>
    <property type="molecule type" value="Genomic_DNA"/>
</dbReference>
<name>A0A8K0DBC8_IGNLU</name>
<gene>
    <name evidence="1" type="ORF">ILUMI_06299</name>
</gene>
<evidence type="ECO:0000313" key="1">
    <source>
        <dbReference type="EMBL" id="KAF2899887.1"/>
    </source>
</evidence>